<comment type="similarity">
    <text evidence="2 9">Belongs to the mannose-6-phosphate isomerase type 2 family.</text>
</comment>
<dbReference type="InterPro" id="IPR014710">
    <property type="entry name" value="RmlC-like_jellyroll"/>
</dbReference>
<feature type="domain" description="MannoseP isomerase/GMP-like beta-helix" evidence="12">
    <location>
        <begin position="290"/>
        <end position="343"/>
    </location>
</feature>
<sequence length="470" mass="51720">MIVPVLLAGGAGNRLWPMSRELFPKQCLNLTDANASLIQKTLMRVEACGIDARPIIVCNNDHRFLIAQQVSEMGKLCDILLEPAARNTAPAIALAAAFAAKQYPGATVLALPADHLIDNVDAFSAAIDKGLASAKEGKIVTFGVVPQYPETGYGYIEAQSFGDVSDIRAFHEKPDRATAEGYMAAGNYYWNSGMFLFDSGALLQEVEHYEPEIYRCISKSLDNKYVDLDFVRAEEESFKRSPSLSIDVAVMERTKRGVVVPYDGDWSDIGSWDSVLDALPKDKAGNAALGDVIVEDTKDSLIYSTSRLVSTLGVNNLAIIDTQDALLVMDINKGQGVKEIVSQIKQSGRSEHRRHALVHRPWGSVEVMNLGEHYQVKHVRVKPAASIALQVHKYRAEHWVVVEGEAEVSVGGTTRKLCKNESVYIEAGDVHSLRNTSNAILEIIEVQTGDYFGDDDVVRFTNNYIESRDQ</sequence>
<evidence type="ECO:0000256" key="3">
    <source>
        <dbReference type="ARBA" id="ARBA00012387"/>
    </source>
</evidence>
<evidence type="ECO:0000313" key="13">
    <source>
        <dbReference type="EMBL" id="MDX6848387.1"/>
    </source>
</evidence>
<dbReference type="InterPro" id="IPR029044">
    <property type="entry name" value="Nucleotide-diphossugar_trans"/>
</dbReference>
<dbReference type="Pfam" id="PF01050">
    <property type="entry name" value="MannoseP_isomer"/>
    <property type="match status" value="1"/>
</dbReference>
<keyword evidence="14" id="KW-1185">Reference proteome</keyword>
<proteinExistence type="inferred from homology"/>
<evidence type="ECO:0000256" key="8">
    <source>
        <dbReference type="ARBA" id="ARBA00047343"/>
    </source>
</evidence>
<keyword evidence="5 13" id="KW-0548">Nucleotidyltransferase</keyword>
<dbReference type="InterPro" id="IPR011051">
    <property type="entry name" value="RmlC_Cupin_sf"/>
</dbReference>
<dbReference type="Pfam" id="PF00483">
    <property type="entry name" value="NTP_transferase"/>
    <property type="match status" value="1"/>
</dbReference>
<evidence type="ECO:0000259" key="11">
    <source>
        <dbReference type="Pfam" id="PF01050"/>
    </source>
</evidence>
<dbReference type="EMBL" id="JAXAFO010000004">
    <property type="protein sequence ID" value="MDX6848387.1"/>
    <property type="molecule type" value="Genomic_DNA"/>
</dbReference>
<evidence type="ECO:0000256" key="5">
    <source>
        <dbReference type="ARBA" id="ARBA00022695"/>
    </source>
</evidence>
<keyword evidence="7" id="KW-0342">GTP-binding</keyword>
<gene>
    <name evidence="13" type="ORF">SCD92_03385</name>
</gene>
<feature type="domain" description="Mannose-6-phosphate isomerase type II C-terminal" evidence="11">
    <location>
        <begin position="348"/>
        <end position="461"/>
    </location>
</feature>
<keyword evidence="6" id="KW-0547">Nucleotide-binding</keyword>
<dbReference type="EC" id="2.7.7.13" evidence="3"/>
<reference evidence="13 14" key="1">
    <citation type="submission" date="2023-11" db="EMBL/GenBank/DDBJ databases">
        <title>Gilvimarinus fulvus sp. nov., isolated from the surface of Kelp.</title>
        <authorList>
            <person name="Sun Y.Y."/>
            <person name="Gong Y."/>
            <person name="Du Z.J."/>
        </authorList>
    </citation>
    <scope>NUCLEOTIDE SEQUENCE [LARGE SCALE GENOMIC DNA]</scope>
    <source>
        <strain evidence="13 14">SDUM040013</strain>
    </source>
</reference>
<dbReference type="InterPro" id="IPR054566">
    <property type="entry name" value="ManC/GMP-like_b-helix"/>
</dbReference>
<dbReference type="SUPFAM" id="SSF51182">
    <property type="entry name" value="RmlC-like cupins"/>
    <property type="match status" value="1"/>
</dbReference>
<accession>A0ABU4RW46</accession>
<name>A0ABU4RW46_9GAMM</name>
<dbReference type="InterPro" id="IPR049577">
    <property type="entry name" value="GMPP_N"/>
</dbReference>
<evidence type="ECO:0000256" key="4">
    <source>
        <dbReference type="ARBA" id="ARBA00022679"/>
    </source>
</evidence>
<comment type="catalytic activity">
    <reaction evidence="8">
        <text>alpha-D-mannose 1-phosphate + GTP + H(+) = GDP-alpha-D-mannose + diphosphate</text>
        <dbReference type="Rhea" id="RHEA:15229"/>
        <dbReference type="ChEBI" id="CHEBI:15378"/>
        <dbReference type="ChEBI" id="CHEBI:33019"/>
        <dbReference type="ChEBI" id="CHEBI:37565"/>
        <dbReference type="ChEBI" id="CHEBI:57527"/>
        <dbReference type="ChEBI" id="CHEBI:58409"/>
        <dbReference type="EC" id="2.7.7.13"/>
    </reaction>
</comment>
<comment type="pathway">
    <text evidence="1">Nucleotide-sugar biosynthesis; GDP-alpha-D-mannose biosynthesis; GDP-alpha-D-mannose from alpha-D-mannose 1-phosphate (GTP route): step 1/1.</text>
</comment>
<evidence type="ECO:0000259" key="10">
    <source>
        <dbReference type="Pfam" id="PF00483"/>
    </source>
</evidence>
<dbReference type="NCBIfam" id="TIGR01479">
    <property type="entry name" value="GMP_PMI"/>
    <property type="match status" value="1"/>
</dbReference>
<keyword evidence="13" id="KW-0413">Isomerase</keyword>
<dbReference type="Pfam" id="PF22640">
    <property type="entry name" value="ManC_GMP_beta-helix"/>
    <property type="match status" value="1"/>
</dbReference>
<dbReference type="PANTHER" id="PTHR46390:SF1">
    <property type="entry name" value="MANNOSE-1-PHOSPHATE GUANYLYLTRANSFERASE"/>
    <property type="match status" value="1"/>
</dbReference>
<dbReference type="GO" id="GO:0004475">
    <property type="term" value="F:mannose-1-phosphate guanylyltransferase (GTP) activity"/>
    <property type="evidence" value="ECO:0007669"/>
    <property type="project" value="UniProtKB-EC"/>
</dbReference>
<dbReference type="InterPro" id="IPR006375">
    <property type="entry name" value="Man1P_GuaTrfase/Man6P_Isoase"/>
</dbReference>
<evidence type="ECO:0000256" key="6">
    <source>
        <dbReference type="ARBA" id="ARBA00022741"/>
    </source>
</evidence>
<dbReference type="InterPro" id="IPR005835">
    <property type="entry name" value="NTP_transferase_dom"/>
</dbReference>
<feature type="domain" description="Nucleotidyl transferase" evidence="10">
    <location>
        <begin position="4"/>
        <end position="282"/>
    </location>
</feature>
<dbReference type="Gene3D" id="3.90.550.10">
    <property type="entry name" value="Spore Coat Polysaccharide Biosynthesis Protein SpsA, Chain A"/>
    <property type="match status" value="1"/>
</dbReference>
<dbReference type="RefSeq" id="WP_302721232.1">
    <property type="nucleotide sequence ID" value="NZ_JAULRU010000264.1"/>
</dbReference>
<dbReference type="GO" id="GO:0004476">
    <property type="term" value="F:mannose-6-phosphate isomerase activity"/>
    <property type="evidence" value="ECO:0007669"/>
    <property type="project" value="UniProtKB-EC"/>
</dbReference>
<dbReference type="Gene3D" id="2.60.120.10">
    <property type="entry name" value="Jelly Rolls"/>
    <property type="match status" value="1"/>
</dbReference>
<evidence type="ECO:0000313" key="14">
    <source>
        <dbReference type="Proteomes" id="UP001273505"/>
    </source>
</evidence>
<organism evidence="13 14">
    <name type="scientific">Gilvimarinus gilvus</name>
    <dbReference type="NCBI Taxonomy" id="3058038"/>
    <lineage>
        <taxon>Bacteria</taxon>
        <taxon>Pseudomonadati</taxon>
        <taxon>Pseudomonadota</taxon>
        <taxon>Gammaproteobacteria</taxon>
        <taxon>Cellvibrionales</taxon>
        <taxon>Cellvibrionaceae</taxon>
        <taxon>Gilvimarinus</taxon>
    </lineage>
</organism>
<protein>
    <recommendedName>
        <fullName evidence="3">mannose-1-phosphate guanylyltransferase</fullName>
        <ecNumber evidence="3">2.7.7.13</ecNumber>
    </recommendedName>
</protein>
<evidence type="ECO:0000256" key="9">
    <source>
        <dbReference type="RuleBase" id="RU004190"/>
    </source>
</evidence>
<dbReference type="SUPFAM" id="SSF53448">
    <property type="entry name" value="Nucleotide-diphospho-sugar transferases"/>
    <property type="match status" value="1"/>
</dbReference>
<dbReference type="Proteomes" id="UP001273505">
    <property type="component" value="Unassembled WGS sequence"/>
</dbReference>
<dbReference type="InterPro" id="IPR051161">
    <property type="entry name" value="Mannose-6P_isomerase_type2"/>
</dbReference>
<keyword evidence="4 13" id="KW-0808">Transferase</keyword>
<comment type="caution">
    <text evidence="13">The sequence shown here is derived from an EMBL/GenBank/DDBJ whole genome shotgun (WGS) entry which is preliminary data.</text>
</comment>
<evidence type="ECO:0000256" key="1">
    <source>
        <dbReference type="ARBA" id="ARBA00004823"/>
    </source>
</evidence>
<dbReference type="CDD" id="cd02509">
    <property type="entry name" value="GDP-M1P_Guanylyltransferase"/>
    <property type="match status" value="1"/>
</dbReference>
<evidence type="ECO:0000256" key="2">
    <source>
        <dbReference type="ARBA" id="ARBA00006115"/>
    </source>
</evidence>
<evidence type="ECO:0000256" key="7">
    <source>
        <dbReference type="ARBA" id="ARBA00023134"/>
    </source>
</evidence>
<dbReference type="PANTHER" id="PTHR46390">
    <property type="entry name" value="MANNOSE-1-PHOSPHATE GUANYLYLTRANSFERASE"/>
    <property type="match status" value="1"/>
</dbReference>
<dbReference type="CDD" id="cd02213">
    <property type="entry name" value="cupin_PMI_typeII_C"/>
    <property type="match status" value="1"/>
</dbReference>
<dbReference type="InterPro" id="IPR001538">
    <property type="entry name" value="Man6P_isomerase-2_C"/>
</dbReference>
<evidence type="ECO:0000259" key="12">
    <source>
        <dbReference type="Pfam" id="PF22640"/>
    </source>
</evidence>